<protein>
    <submittedName>
        <fullName evidence="1">Uncharacterized protein</fullName>
    </submittedName>
</protein>
<proteinExistence type="predicted"/>
<dbReference type="EMBL" id="RXGB01005832">
    <property type="protein sequence ID" value="TMW87247.1"/>
    <property type="molecule type" value="Genomic_DNA"/>
</dbReference>
<sequence>ISKTIFKKRLKEAMDNIDDYSEDQIMKMIKDAASTESDADDNGDMCSPQGLALAYMDPDYE</sequence>
<organism evidence="1">
    <name type="scientific">Solanum chilense</name>
    <name type="common">Tomato</name>
    <name type="synonym">Lycopersicon chilense</name>
    <dbReference type="NCBI Taxonomy" id="4083"/>
    <lineage>
        <taxon>Eukaryota</taxon>
        <taxon>Viridiplantae</taxon>
        <taxon>Streptophyta</taxon>
        <taxon>Embryophyta</taxon>
        <taxon>Tracheophyta</taxon>
        <taxon>Spermatophyta</taxon>
        <taxon>Magnoliopsida</taxon>
        <taxon>eudicotyledons</taxon>
        <taxon>Gunneridae</taxon>
        <taxon>Pentapetalae</taxon>
        <taxon>asterids</taxon>
        <taxon>lamiids</taxon>
        <taxon>Solanales</taxon>
        <taxon>Solanaceae</taxon>
        <taxon>Solanoideae</taxon>
        <taxon>Solaneae</taxon>
        <taxon>Solanum</taxon>
        <taxon>Solanum subgen. Lycopersicon</taxon>
    </lineage>
</organism>
<reference evidence="1" key="1">
    <citation type="submission" date="2019-05" db="EMBL/GenBank/DDBJ databases">
        <title>The de novo reference genome and transcriptome assemblies of the wild tomato species Solanum chilense.</title>
        <authorList>
            <person name="Stam R."/>
            <person name="Nosenko T."/>
            <person name="Hoerger A.C."/>
            <person name="Stephan W."/>
            <person name="Seidel M.A."/>
            <person name="Kuhn J.M.M."/>
            <person name="Haberer G."/>
            <person name="Tellier A."/>
        </authorList>
    </citation>
    <scope>NUCLEOTIDE SEQUENCE</scope>
    <source>
        <tissue evidence="1">Mature leaves</tissue>
    </source>
</reference>
<dbReference type="AlphaFoldDB" id="A0A6N2AXH4"/>
<comment type="caution">
    <text evidence="1">The sequence shown here is derived from an EMBL/GenBank/DDBJ whole genome shotgun (WGS) entry which is preliminary data.</text>
</comment>
<name>A0A6N2AXH4_SOLCI</name>
<feature type="non-terminal residue" evidence="1">
    <location>
        <position position="1"/>
    </location>
</feature>
<evidence type="ECO:0000313" key="1">
    <source>
        <dbReference type="EMBL" id="TMW87247.1"/>
    </source>
</evidence>
<gene>
    <name evidence="1" type="ORF">EJD97_020227</name>
</gene>
<accession>A0A6N2AXH4</accession>